<proteinExistence type="predicted"/>
<gene>
    <name evidence="1" type="ORF">AAJCM20276_12350</name>
</gene>
<evidence type="ECO:0000313" key="2">
    <source>
        <dbReference type="Proteomes" id="UP000515220"/>
    </source>
</evidence>
<evidence type="ECO:0008006" key="3">
    <source>
        <dbReference type="Google" id="ProtNLM"/>
    </source>
</evidence>
<organism evidence="1 2">
    <name type="scientific">Acetobacter aceti</name>
    <dbReference type="NCBI Taxonomy" id="435"/>
    <lineage>
        <taxon>Bacteria</taxon>
        <taxon>Pseudomonadati</taxon>
        <taxon>Pseudomonadota</taxon>
        <taxon>Alphaproteobacteria</taxon>
        <taxon>Acetobacterales</taxon>
        <taxon>Acetobacteraceae</taxon>
        <taxon>Acetobacter</taxon>
        <taxon>Acetobacter subgen. Acetobacter</taxon>
    </lineage>
</organism>
<dbReference type="EMBL" id="AP023326">
    <property type="protein sequence ID" value="BCI66611.1"/>
    <property type="molecule type" value="Genomic_DNA"/>
</dbReference>
<reference evidence="1 2" key="1">
    <citation type="submission" date="2020-07" db="EMBL/GenBank/DDBJ databases">
        <title>Complete Genome Sequence of an acetic acid bacterium, Acetobacter aceti JCM20276.</title>
        <authorList>
            <person name="Hirose Y."/>
            <person name="Mihara H."/>
        </authorList>
    </citation>
    <scope>NUCLEOTIDE SEQUENCE [LARGE SCALE GENOMIC DNA]</scope>
    <source>
        <strain evidence="1 2">JCM20276</strain>
    </source>
</reference>
<dbReference type="AlphaFoldDB" id="A0A6S6PIZ4"/>
<protein>
    <recommendedName>
        <fullName evidence="3">Lipoprotein</fullName>
    </recommendedName>
</protein>
<dbReference type="RefSeq" id="WP_145995943.1">
    <property type="nucleotide sequence ID" value="NZ_AP023326.1"/>
</dbReference>
<evidence type="ECO:0000313" key="1">
    <source>
        <dbReference type="EMBL" id="BCI66611.1"/>
    </source>
</evidence>
<name>A0A6S6PIZ4_ACEAC</name>
<dbReference type="PROSITE" id="PS51257">
    <property type="entry name" value="PROKAR_LIPOPROTEIN"/>
    <property type="match status" value="1"/>
</dbReference>
<dbReference type="Proteomes" id="UP000515220">
    <property type="component" value="Chromosome"/>
</dbReference>
<accession>A0A6S6PIZ4</accession>
<sequence>MSERPPLSRLAGLLCLTSLVAVTGCARYEQSKRQLCAQEKPDTTLLRQPTLADFIQSCGLQYYPDATGQITLHYNPPRHDDTLPVSAPKAFAVSDAGGSRGRLWYLCMPVPYLASPDSRVESTLAVCRYAGSGEDRMSLIYDPTDAATYSPRNW</sequence>